<evidence type="ECO:0000313" key="1">
    <source>
        <dbReference type="EMBL" id="KAI2384192.1"/>
    </source>
</evidence>
<dbReference type="EMBL" id="JALBCA010000077">
    <property type="protein sequence ID" value="KAI2384192.1"/>
    <property type="molecule type" value="Genomic_DNA"/>
</dbReference>
<name>A0ACB8USF1_9EURO</name>
<accession>A0ACB8USF1</accession>
<organism evidence="1">
    <name type="scientific">Ophidiomyces ophidiicola</name>
    <dbReference type="NCBI Taxonomy" id="1387563"/>
    <lineage>
        <taxon>Eukaryota</taxon>
        <taxon>Fungi</taxon>
        <taxon>Dikarya</taxon>
        <taxon>Ascomycota</taxon>
        <taxon>Pezizomycotina</taxon>
        <taxon>Eurotiomycetes</taxon>
        <taxon>Eurotiomycetidae</taxon>
        <taxon>Onygenales</taxon>
        <taxon>Onygenaceae</taxon>
        <taxon>Ophidiomyces</taxon>
    </lineage>
</organism>
<proteinExistence type="predicted"/>
<gene>
    <name evidence="1" type="ORF">LOY88_004795</name>
</gene>
<sequence length="320" mass="36167">MAVRILPSPPVRDTIRQVSESSWLVGDLLLQRFPGLSISATWNDPAANAHYTLTDAPSPPPASTVVPADSPVITKIYDAGDATAVFAIDHCVVLKIKCYTPNFTSEVTTLDFVRRQNRRFDVPNVIHYVDQWNNDRMIVFYQRLPGRTLNDAWHTLDDHWRSHYKMEISRVCQELAKLTGDKMAGVDGREIPEYFLANKGDVTPTPDRFAPDCLFKSCQDAGIDCSSLVFYHADLGPVNIIVEAEPNLGNVGIIDWEIAGFFPRGWVRTKFHLSSGMDFDNDAVEDRHCWRRDVGSLLGDLGFESYAEEWQSWRANSRQC</sequence>
<protein>
    <submittedName>
        <fullName evidence="1">Uncharacterized protein</fullName>
    </submittedName>
</protein>
<comment type="caution">
    <text evidence="1">The sequence shown here is derived from an EMBL/GenBank/DDBJ whole genome shotgun (WGS) entry which is preliminary data.</text>
</comment>
<reference evidence="1" key="1">
    <citation type="journal article" date="2022" name="bioRxiv">
        <title>Population genetic analysis of Ophidiomyces ophidiicola, the causative agent of snake fungal disease, indicates recent introductions to the USA.</title>
        <authorList>
            <person name="Ladner J.T."/>
            <person name="Palmer J.M."/>
            <person name="Ettinger C.L."/>
            <person name="Stajich J.E."/>
            <person name="Farrell T.M."/>
            <person name="Glorioso B.M."/>
            <person name="Lawson B."/>
            <person name="Price S.J."/>
            <person name="Stengle A.G."/>
            <person name="Grear D.A."/>
            <person name="Lorch J.M."/>
        </authorList>
    </citation>
    <scope>NUCLEOTIDE SEQUENCE</scope>
    <source>
        <strain evidence="1">NWHC 24266-5</strain>
    </source>
</reference>